<dbReference type="AlphaFoldDB" id="A0A6N3DY93"/>
<dbReference type="InterPro" id="IPR009057">
    <property type="entry name" value="Homeodomain-like_sf"/>
</dbReference>
<dbReference type="PRINTS" id="PR00032">
    <property type="entry name" value="HTHARAC"/>
</dbReference>
<dbReference type="SMART" id="SM00342">
    <property type="entry name" value="HTH_ARAC"/>
    <property type="match status" value="1"/>
</dbReference>
<evidence type="ECO:0000256" key="3">
    <source>
        <dbReference type="ARBA" id="ARBA00023163"/>
    </source>
</evidence>
<dbReference type="SUPFAM" id="SSF51215">
    <property type="entry name" value="Regulatory protein AraC"/>
    <property type="match status" value="1"/>
</dbReference>
<sequence>MIESHPQSKNKGQAFAMSFTSELRENLPYIALDLPLSVYTQDFVHATSDMVPIHWHNEIQLTWVISGSLEYRVNNKTFHLTPNTLLFVNPHQLHTSKTIDQDTHSLCLNFTDSLFIDYIQTHFINPITQNPSLAYAMLPLQPNQLKQLQSFIELDDTPFHHLEVINFIMEIIEQLYPFTKEESKPVNKKELALFYAMIEYIHSHYDKQLTVTAIAKQAFTNKNRCTALFNKYASTSPIKYLNNYRLNQAKDLLLQTSQSVSDISLAVGFNQLSHFIELFRLNYGLSPLKYRTFHSKTICNDAIEK</sequence>
<dbReference type="Gene3D" id="1.10.10.60">
    <property type="entry name" value="Homeodomain-like"/>
    <property type="match status" value="2"/>
</dbReference>
<keyword evidence="2" id="KW-0238">DNA-binding</keyword>
<accession>A0A6N3DY93</accession>
<dbReference type="Pfam" id="PF12833">
    <property type="entry name" value="HTH_18"/>
    <property type="match status" value="1"/>
</dbReference>
<keyword evidence="1" id="KW-0805">Transcription regulation</keyword>
<evidence type="ECO:0000256" key="2">
    <source>
        <dbReference type="ARBA" id="ARBA00023125"/>
    </source>
</evidence>
<dbReference type="GO" id="GO:0043565">
    <property type="term" value="F:sequence-specific DNA binding"/>
    <property type="evidence" value="ECO:0007669"/>
    <property type="project" value="InterPro"/>
</dbReference>
<dbReference type="InterPro" id="IPR037923">
    <property type="entry name" value="HTH-like"/>
</dbReference>
<feature type="domain" description="HTH araC/xylS-type" evidence="4">
    <location>
        <begin position="195"/>
        <end position="293"/>
    </location>
</feature>
<dbReference type="PROSITE" id="PS00041">
    <property type="entry name" value="HTH_ARAC_FAMILY_1"/>
    <property type="match status" value="1"/>
</dbReference>
<evidence type="ECO:0000256" key="1">
    <source>
        <dbReference type="ARBA" id="ARBA00023015"/>
    </source>
</evidence>
<dbReference type="PROSITE" id="PS01124">
    <property type="entry name" value="HTH_ARAC_FAMILY_2"/>
    <property type="match status" value="1"/>
</dbReference>
<dbReference type="InterPro" id="IPR018062">
    <property type="entry name" value="HTH_AraC-typ_CS"/>
</dbReference>
<evidence type="ECO:0000313" key="5">
    <source>
        <dbReference type="EMBL" id="VYU30963.1"/>
    </source>
</evidence>
<keyword evidence="3" id="KW-0804">Transcription</keyword>
<dbReference type="InterPro" id="IPR020449">
    <property type="entry name" value="Tscrpt_reg_AraC-type_HTH"/>
</dbReference>
<dbReference type="InterPro" id="IPR014710">
    <property type="entry name" value="RmlC-like_jellyroll"/>
</dbReference>
<dbReference type="EMBL" id="CACRUX010000061">
    <property type="protein sequence ID" value="VYU30963.1"/>
    <property type="molecule type" value="Genomic_DNA"/>
</dbReference>
<reference evidence="5" key="1">
    <citation type="submission" date="2019-11" db="EMBL/GenBank/DDBJ databases">
        <authorList>
            <person name="Feng L."/>
        </authorList>
    </citation>
    <scope>NUCLEOTIDE SEQUENCE</scope>
    <source>
        <strain evidence="5">VrattiLFYP33</strain>
    </source>
</reference>
<proteinExistence type="predicted"/>
<dbReference type="GO" id="GO:0003700">
    <property type="term" value="F:DNA-binding transcription factor activity"/>
    <property type="evidence" value="ECO:0007669"/>
    <property type="project" value="InterPro"/>
</dbReference>
<dbReference type="InterPro" id="IPR018060">
    <property type="entry name" value="HTH_AraC"/>
</dbReference>
<organism evidence="5">
    <name type="scientific">Veillonella ratti</name>
    <dbReference type="NCBI Taxonomy" id="103892"/>
    <lineage>
        <taxon>Bacteria</taxon>
        <taxon>Bacillati</taxon>
        <taxon>Bacillota</taxon>
        <taxon>Negativicutes</taxon>
        <taxon>Veillonellales</taxon>
        <taxon>Veillonellaceae</taxon>
        <taxon>Veillonella</taxon>
    </lineage>
</organism>
<evidence type="ECO:0000259" key="4">
    <source>
        <dbReference type="PROSITE" id="PS01124"/>
    </source>
</evidence>
<dbReference type="InterPro" id="IPR003313">
    <property type="entry name" value="AraC-bd"/>
</dbReference>
<dbReference type="SUPFAM" id="SSF46689">
    <property type="entry name" value="Homeodomain-like"/>
    <property type="match status" value="1"/>
</dbReference>
<dbReference type="PANTHER" id="PTHR43280">
    <property type="entry name" value="ARAC-FAMILY TRANSCRIPTIONAL REGULATOR"/>
    <property type="match status" value="1"/>
</dbReference>
<dbReference type="PANTHER" id="PTHR43280:SF2">
    <property type="entry name" value="HTH-TYPE TRANSCRIPTIONAL REGULATOR EXSA"/>
    <property type="match status" value="1"/>
</dbReference>
<name>A0A6N3DY93_9FIRM</name>
<dbReference type="Gene3D" id="2.60.120.10">
    <property type="entry name" value="Jelly Rolls"/>
    <property type="match status" value="1"/>
</dbReference>
<dbReference type="Pfam" id="PF02311">
    <property type="entry name" value="AraC_binding"/>
    <property type="match status" value="1"/>
</dbReference>
<protein>
    <submittedName>
        <fullName evidence="5">Melibiose operon regulatory protein</fullName>
    </submittedName>
</protein>
<dbReference type="RefSeq" id="WP_156705278.1">
    <property type="nucleotide sequence ID" value="NZ_CACRUX010000061.1"/>
</dbReference>
<gene>
    <name evidence="5" type="primary">melR</name>
    <name evidence="5" type="ORF">VRLFYP33_00167</name>
</gene>